<evidence type="ECO:0000313" key="3">
    <source>
        <dbReference type="Proteomes" id="UP000622317"/>
    </source>
</evidence>
<organism evidence="2 3">
    <name type="scientific">Pelagicoccus enzymogenes</name>
    <dbReference type="NCBI Taxonomy" id="2773457"/>
    <lineage>
        <taxon>Bacteria</taxon>
        <taxon>Pseudomonadati</taxon>
        <taxon>Verrucomicrobiota</taxon>
        <taxon>Opitutia</taxon>
        <taxon>Puniceicoccales</taxon>
        <taxon>Pelagicoccaceae</taxon>
        <taxon>Pelagicoccus</taxon>
    </lineage>
</organism>
<reference evidence="2" key="1">
    <citation type="submission" date="2020-09" db="EMBL/GenBank/DDBJ databases">
        <title>Pelagicoccus enzymogenes sp. nov. with an EPS production, isolated from marine sediment.</title>
        <authorList>
            <person name="Feng X."/>
        </authorList>
    </citation>
    <scope>NUCLEOTIDE SEQUENCE</scope>
    <source>
        <strain evidence="2">NFK12</strain>
    </source>
</reference>
<feature type="chain" id="PRO_5038037149" description="Lipoprotein SmpA/OmlA domain-containing protein" evidence="1">
    <location>
        <begin position="25"/>
        <end position="155"/>
    </location>
</feature>
<proteinExistence type="predicted"/>
<evidence type="ECO:0000313" key="2">
    <source>
        <dbReference type="EMBL" id="MBD5781366.1"/>
    </source>
</evidence>
<dbReference type="Proteomes" id="UP000622317">
    <property type="component" value="Unassembled WGS sequence"/>
</dbReference>
<sequence>MKQNRSPLNLPISNLLLAGALALAALMLAGCETTGADSTEVAVPQTVTKGMTKSEVVAILGEPLAVEEVVQQGVTAEIWRYEKEVLLSSTIESDGEEERSYIDHKTGEVVIVREPIYRNERVKGTVSAEILIIDGKVVAFKETQGGPEFEVGAGR</sequence>
<dbReference type="EMBL" id="JACYFG010000040">
    <property type="protein sequence ID" value="MBD5781366.1"/>
    <property type="molecule type" value="Genomic_DNA"/>
</dbReference>
<name>A0A927IIK6_9BACT</name>
<dbReference type="RefSeq" id="WP_191618464.1">
    <property type="nucleotide sequence ID" value="NZ_JACYFG010000040.1"/>
</dbReference>
<evidence type="ECO:0000256" key="1">
    <source>
        <dbReference type="SAM" id="SignalP"/>
    </source>
</evidence>
<dbReference type="AlphaFoldDB" id="A0A927IIK6"/>
<keyword evidence="3" id="KW-1185">Reference proteome</keyword>
<accession>A0A927IIK6</accession>
<protein>
    <recommendedName>
        <fullName evidence="4">Lipoprotein SmpA/OmlA domain-containing protein</fullName>
    </recommendedName>
</protein>
<gene>
    <name evidence="2" type="ORF">IEN85_17830</name>
</gene>
<dbReference type="PROSITE" id="PS51257">
    <property type="entry name" value="PROKAR_LIPOPROTEIN"/>
    <property type="match status" value="1"/>
</dbReference>
<feature type="signal peptide" evidence="1">
    <location>
        <begin position="1"/>
        <end position="24"/>
    </location>
</feature>
<evidence type="ECO:0008006" key="4">
    <source>
        <dbReference type="Google" id="ProtNLM"/>
    </source>
</evidence>
<comment type="caution">
    <text evidence="2">The sequence shown here is derived from an EMBL/GenBank/DDBJ whole genome shotgun (WGS) entry which is preliminary data.</text>
</comment>
<keyword evidence="1" id="KW-0732">Signal</keyword>